<feature type="chain" id="PRO_5020227142" evidence="8">
    <location>
        <begin position="23"/>
        <end position="385"/>
    </location>
</feature>
<accession>A0A4R3IDL1</accession>
<gene>
    <name evidence="10" type="ORF">BCF53_101287</name>
</gene>
<dbReference type="PANTHER" id="PTHR30600">
    <property type="entry name" value="CYTOCHROME C PEROXIDASE-RELATED"/>
    <property type="match status" value="1"/>
</dbReference>
<evidence type="ECO:0000256" key="4">
    <source>
        <dbReference type="ARBA" id="ARBA00022729"/>
    </source>
</evidence>
<keyword evidence="11" id="KW-1185">Reference proteome</keyword>
<dbReference type="Gene3D" id="1.10.760.10">
    <property type="entry name" value="Cytochrome c-like domain"/>
    <property type="match status" value="2"/>
</dbReference>
<evidence type="ECO:0000256" key="3">
    <source>
        <dbReference type="ARBA" id="ARBA00022723"/>
    </source>
</evidence>
<evidence type="ECO:0000259" key="9">
    <source>
        <dbReference type="PROSITE" id="PS51007"/>
    </source>
</evidence>
<keyword evidence="4 8" id="KW-0732">Signal</keyword>
<evidence type="ECO:0000313" key="10">
    <source>
        <dbReference type="EMBL" id="TCS43944.1"/>
    </source>
</evidence>
<dbReference type="GO" id="GO:0030313">
    <property type="term" value="C:cell envelope"/>
    <property type="evidence" value="ECO:0007669"/>
    <property type="project" value="UniProtKB-SubCell"/>
</dbReference>
<evidence type="ECO:0000256" key="1">
    <source>
        <dbReference type="ARBA" id="ARBA00004196"/>
    </source>
</evidence>
<dbReference type="InterPro" id="IPR009056">
    <property type="entry name" value="Cyt_c-like_dom"/>
</dbReference>
<dbReference type="InterPro" id="IPR036909">
    <property type="entry name" value="Cyt_c-like_dom_sf"/>
</dbReference>
<keyword evidence="6 7" id="KW-0408">Iron</keyword>
<dbReference type="AlphaFoldDB" id="A0A4R3IDL1"/>
<evidence type="ECO:0000256" key="6">
    <source>
        <dbReference type="ARBA" id="ARBA00023004"/>
    </source>
</evidence>
<organism evidence="10 11">
    <name type="scientific">Reinekea marinisedimentorum</name>
    <dbReference type="NCBI Taxonomy" id="230495"/>
    <lineage>
        <taxon>Bacteria</taxon>
        <taxon>Pseudomonadati</taxon>
        <taxon>Pseudomonadota</taxon>
        <taxon>Gammaproteobacteria</taxon>
        <taxon>Oceanospirillales</taxon>
        <taxon>Saccharospirillaceae</taxon>
        <taxon>Reinekea</taxon>
    </lineage>
</organism>
<comment type="caution">
    <text evidence="10">The sequence shown here is derived from an EMBL/GenBank/DDBJ whole genome shotgun (WGS) entry which is preliminary data.</text>
</comment>
<keyword evidence="2 7" id="KW-0349">Heme</keyword>
<dbReference type="PANTHER" id="PTHR30600:SF10">
    <property type="entry name" value="BLL6722 PROTEIN"/>
    <property type="match status" value="1"/>
</dbReference>
<keyword evidence="5" id="KW-0560">Oxidoreductase</keyword>
<dbReference type="RefSeq" id="WP_243645746.1">
    <property type="nucleotide sequence ID" value="NZ_SLZR01000001.1"/>
</dbReference>
<protein>
    <submittedName>
        <fullName evidence="10">Cytochrome c peroxidase</fullName>
    </submittedName>
</protein>
<dbReference type="PROSITE" id="PS51007">
    <property type="entry name" value="CYTC"/>
    <property type="match status" value="2"/>
</dbReference>
<reference evidence="10 11" key="1">
    <citation type="submission" date="2019-03" db="EMBL/GenBank/DDBJ databases">
        <title>Genomic Encyclopedia of Archaeal and Bacterial Type Strains, Phase II (KMG-II): from individual species to whole genera.</title>
        <authorList>
            <person name="Goeker M."/>
        </authorList>
    </citation>
    <scope>NUCLEOTIDE SEQUENCE [LARGE SCALE GENOMIC DNA]</scope>
    <source>
        <strain evidence="10 11">DSM 15388</strain>
    </source>
</reference>
<evidence type="ECO:0000256" key="7">
    <source>
        <dbReference type="PROSITE-ProRule" id="PRU00433"/>
    </source>
</evidence>
<dbReference type="GO" id="GO:0009055">
    <property type="term" value="F:electron transfer activity"/>
    <property type="evidence" value="ECO:0007669"/>
    <property type="project" value="InterPro"/>
</dbReference>
<sequence length="385" mass="42554">MFNNAVTSLTLMLCSSLALVSADDTVALNASAELGQLLFFDVNLSKNRSQSCATCHNPAHAFIDNRFNQLDGMVSLGDDGHSFGDRNAPTAAYSSFIPVITRNDAGEFRGGQFLDGRERDLAGQAGGPPLNELEMAMPDKASVVSRLQENALYVERFTAIYGDAVFDDVDAAYSAMTESIADFEKTEFFSPFDSKYDRYLQGEAELTQQESLGEALFFSQQFTNCNGCHQLKPFAGSQGETFSNYEYHNLGVPVNEAVRAANGLGADYIDPGLLAHPRIDDKNQAGKFKVPTLRNVAVTGPYMHNGIFSDLRTVVLFYDKFNNSTRKLNPETGEPWRSPEVNRNLALEDEEFNAPALTDKEVDALVAFLKTLTDQRYEYLLEAER</sequence>
<feature type="domain" description="Cytochrome c" evidence="9">
    <location>
        <begin position="30"/>
        <end position="151"/>
    </location>
</feature>
<dbReference type="EMBL" id="SLZR01000001">
    <property type="protein sequence ID" value="TCS43944.1"/>
    <property type="molecule type" value="Genomic_DNA"/>
</dbReference>
<evidence type="ECO:0000256" key="5">
    <source>
        <dbReference type="ARBA" id="ARBA00023002"/>
    </source>
</evidence>
<evidence type="ECO:0000256" key="8">
    <source>
        <dbReference type="SAM" id="SignalP"/>
    </source>
</evidence>
<name>A0A4R3IDL1_9GAMM</name>
<dbReference type="GO" id="GO:0020037">
    <property type="term" value="F:heme binding"/>
    <property type="evidence" value="ECO:0007669"/>
    <property type="project" value="InterPro"/>
</dbReference>
<feature type="signal peptide" evidence="8">
    <location>
        <begin position="1"/>
        <end position="22"/>
    </location>
</feature>
<dbReference type="InterPro" id="IPR051395">
    <property type="entry name" value="Cytochrome_c_Peroxidase/MauG"/>
</dbReference>
<evidence type="ECO:0000313" key="11">
    <source>
        <dbReference type="Proteomes" id="UP000295793"/>
    </source>
</evidence>
<evidence type="ECO:0000256" key="2">
    <source>
        <dbReference type="ARBA" id="ARBA00022617"/>
    </source>
</evidence>
<dbReference type="SUPFAM" id="SSF46626">
    <property type="entry name" value="Cytochrome c"/>
    <property type="match status" value="2"/>
</dbReference>
<keyword evidence="3 7" id="KW-0479">Metal-binding</keyword>
<feature type="domain" description="Cytochrome c" evidence="9">
    <location>
        <begin position="208"/>
        <end position="373"/>
    </location>
</feature>
<proteinExistence type="predicted"/>
<dbReference type="Proteomes" id="UP000295793">
    <property type="component" value="Unassembled WGS sequence"/>
</dbReference>
<dbReference type="Pfam" id="PF03150">
    <property type="entry name" value="CCP_MauG"/>
    <property type="match status" value="1"/>
</dbReference>
<keyword evidence="10" id="KW-0575">Peroxidase</keyword>
<dbReference type="GO" id="GO:0004130">
    <property type="term" value="F:cytochrome-c peroxidase activity"/>
    <property type="evidence" value="ECO:0007669"/>
    <property type="project" value="TreeGrafter"/>
</dbReference>
<dbReference type="GO" id="GO:0046872">
    <property type="term" value="F:metal ion binding"/>
    <property type="evidence" value="ECO:0007669"/>
    <property type="project" value="UniProtKB-KW"/>
</dbReference>
<comment type="subcellular location">
    <subcellularLocation>
        <location evidence="1">Cell envelope</location>
    </subcellularLocation>
</comment>
<dbReference type="InterPro" id="IPR004852">
    <property type="entry name" value="Di-haem_cyt_c_peroxidsae"/>
</dbReference>